<dbReference type="InterPro" id="IPR002328">
    <property type="entry name" value="ADH_Zn_CS"/>
</dbReference>
<evidence type="ECO:0000313" key="7">
    <source>
        <dbReference type="Proteomes" id="UP000631114"/>
    </source>
</evidence>
<keyword evidence="2" id="KW-0479">Metal-binding</keyword>
<keyword evidence="4" id="KW-0560">Oxidoreductase</keyword>
<evidence type="ECO:0000256" key="2">
    <source>
        <dbReference type="ARBA" id="ARBA00022723"/>
    </source>
</evidence>
<evidence type="ECO:0000256" key="4">
    <source>
        <dbReference type="ARBA" id="ARBA00023002"/>
    </source>
</evidence>
<reference evidence="6 7" key="1">
    <citation type="submission" date="2020-10" db="EMBL/GenBank/DDBJ databases">
        <title>The Coptis chinensis genome and diversification of protoberbering-type alkaloids.</title>
        <authorList>
            <person name="Wang B."/>
            <person name="Shu S."/>
            <person name="Song C."/>
            <person name="Liu Y."/>
        </authorList>
    </citation>
    <scope>NUCLEOTIDE SEQUENCE [LARGE SCALE GENOMIC DNA]</scope>
    <source>
        <strain evidence="6">HL-2020</strain>
        <tissue evidence="6">Leaf</tissue>
    </source>
</reference>
<sequence>MDCLSDIQSNANGNLCPGETRGKVITCKGHEAAGIVESVGEGILHIKEGDHVVPIFNGECGDCAYCKSEKTNLCAKFRVNPMKSIMVVDGKASWLWIQNFFSGWAGVDRTSDNAIYQVINH</sequence>
<proteinExistence type="predicted"/>
<name>A0A835HD49_9MAGN</name>
<evidence type="ECO:0000313" key="6">
    <source>
        <dbReference type="EMBL" id="KAF9596269.1"/>
    </source>
</evidence>
<dbReference type="EMBL" id="JADFTS010000007">
    <property type="protein sequence ID" value="KAF9596269.1"/>
    <property type="molecule type" value="Genomic_DNA"/>
</dbReference>
<dbReference type="SUPFAM" id="SSF50129">
    <property type="entry name" value="GroES-like"/>
    <property type="match status" value="1"/>
</dbReference>
<feature type="domain" description="Alcohol dehydrogenase-like N-terminal" evidence="5">
    <location>
        <begin position="3"/>
        <end position="78"/>
    </location>
</feature>
<dbReference type="PANTHER" id="PTHR43880">
    <property type="entry name" value="ALCOHOL DEHYDROGENASE"/>
    <property type="match status" value="1"/>
</dbReference>
<keyword evidence="7" id="KW-1185">Reference proteome</keyword>
<dbReference type="InterPro" id="IPR013154">
    <property type="entry name" value="ADH-like_N"/>
</dbReference>
<dbReference type="Gene3D" id="3.90.180.10">
    <property type="entry name" value="Medium-chain alcohol dehydrogenases, catalytic domain"/>
    <property type="match status" value="1"/>
</dbReference>
<dbReference type="PANTHER" id="PTHR43880:SF56">
    <property type="entry name" value="ALCOHOL DEHYDROGENASE-LIKE 4"/>
    <property type="match status" value="1"/>
</dbReference>
<evidence type="ECO:0000259" key="5">
    <source>
        <dbReference type="Pfam" id="PF08240"/>
    </source>
</evidence>
<comment type="caution">
    <text evidence="6">The sequence shown here is derived from an EMBL/GenBank/DDBJ whole genome shotgun (WGS) entry which is preliminary data.</text>
</comment>
<dbReference type="GO" id="GO:0046294">
    <property type="term" value="P:formaldehyde catabolic process"/>
    <property type="evidence" value="ECO:0007669"/>
    <property type="project" value="TreeGrafter"/>
</dbReference>
<dbReference type="Proteomes" id="UP000631114">
    <property type="component" value="Unassembled WGS sequence"/>
</dbReference>
<accession>A0A835HD49</accession>
<gene>
    <name evidence="6" type="ORF">IFM89_008504</name>
</gene>
<dbReference type="GO" id="GO:0008270">
    <property type="term" value="F:zinc ion binding"/>
    <property type="evidence" value="ECO:0007669"/>
    <property type="project" value="InterPro"/>
</dbReference>
<keyword evidence="3" id="KW-0862">Zinc</keyword>
<organism evidence="6 7">
    <name type="scientific">Coptis chinensis</name>
    <dbReference type="NCBI Taxonomy" id="261450"/>
    <lineage>
        <taxon>Eukaryota</taxon>
        <taxon>Viridiplantae</taxon>
        <taxon>Streptophyta</taxon>
        <taxon>Embryophyta</taxon>
        <taxon>Tracheophyta</taxon>
        <taxon>Spermatophyta</taxon>
        <taxon>Magnoliopsida</taxon>
        <taxon>Ranunculales</taxon>
        <taxon>Ranunculaceae</taxon>
        <taxon>Coptidoideae</taxon>
        <taxon>Coptis</taxon>
    </lineage>
</organism>
<evidence type="ECO:0000256" key="3">
    <source>
        <dbReference type="ARBA" id="ARBA00022833"/>
    </source>
</evidence>
<dbReference type="AlphaFoldDB" id="A0A835HD49"/>
<dbReference type="GO" id="GO:0005829">
    <property type="term" value="C:cytosol"/>
    <property type="evidence" value="ECO:0007669"/>
    <property type="project" value="TreeGrafter"/>
</dbReference>
<comment type="cofactor">
    <cofactor evidence="1">
        <name>Zn(2+)</name>
        <dbReference type="ChEBI" id="CHEBI:29105"/>
    </cofactor>
</comment>
<dbReference type="OrthoDB" id="417550at2759"/>
<evidence type="ECO:0000256" key="1">
    <source>
        <dbReference type="ARBA" id="ARBA00001947"/>
    </source>
</evidence>
<dbReference type="GO" id="GO:0051903">
    <property type="term" value="F:S-(hydroxymethyl)glutathione dehydrogenase [NAD(P)+] activity"/>
    <property type="evidence" value="ECO:0007669"/>
    <property type="project" value="TreeGrafter"/>
</dbReference>
<protein>
    <recommendedName>
        <fullName evidence="5">Alcohol dehydrogenase-like N-terminal domain-containing protein</fullName>
    </recommendedName>
</protein>
<dbReference type="PROSITE" id="PS00059">
    <property type="entry name" value="ADH_ZINC"/>
    <property type="match status" value="1"/>
</dbReference>
<dbReference type="Pfam" id="PF08240">
    <property type="entry name" value="ADH_N"/>
    <property type="match status" value="1"/>
</dbReference>
<dbReference type="InterPro" id="IPR011032">
    <property type="entry name" value="GroES-like_sf"/>
</dbReference>